<dbReference type="EMBL" id="MU865524">
    <property type="protein sequence ID" value="KAK4221687.1"/>
    <property type="molecule type" value="Genomic_DNA"/>
</dbReference>
<dbReference type="InterPro" id="IPR007245">
    <property type="entry name" value="PIG-T"/>
</dbReference>
<gene>
    <name evidence="2" type="ORF">QBC38DRAFT_521439</name>
</gene>
<proteinExistence type="predicted"/>
<sequence>MVVMCGDDVARWWFSGLVWGKFQNVASRAARLKSEVPSRRAPKYPCSTQFKARSRPGPGHELPCNTSKPYHSHDTCFPADHEANQDWTLSQIFGKYIKGTCPLTNPTVPPVCLQVPNSRSVYIPAGVLEKKNIDRVSRCFEISPDTNFEMVLPSPSNDDQVVTDALVKPETLLYAERSFTGHGQPGLESETNSMVNNGTILRHSVSKETLQRRITEEVTNGADGMFRWAALQLQALRDHKSDAAVRERIGRLPPKLEDLYQESLRKLENYPAEADREYARQTLGWLLCACRKLKSDEFLTAVSLAVPSDGHLAKEQVLGLCQNFVIFDHALDTFRFAHLSVREFLEKQPEYASSLANAWAAESCLLILIGRANDYQSNHLTSEWKDPAIQNDILTSYASIYWAPHCQAAASQRSRSQLKAFISHFMSSSITQGSPP</sequence>
<reference evidence="2" key="2">
    <citation type="submission" date="2023-05" db="EMBL/GenBank/DDBJ databases">
        <authorList>
            <consortium name="Lawrence Berkeley National Laboratory"/>
            <person name="Steindorff A."/>
            <person name="Hensen N."/>
            <person name="Bonometti L."/>
            <person name="Westerberg I."/>
            <person name="Brannstrom I.O."/>
            <person name="Guillou S."/>
            <person name="Cros-Aarteil S."/>
            <person name="Calhoun S."/>
            <person name="Haridas S."/>
            <person name="Kuo A."/>
            <person name="Mondo S."/>
            <person name="Pangilinan J."/>
            <person name="Riley R."/>
            <person name="Labutti K."/>
            <person name="Andreopoulos B."/>
            <person name="Lipzen A."/>
            <person name="Chen C."/>
            <person name="Yanf M."/>
            <person name="Daum C."/>
            <person name="Ng V."/>
            <person name="Clum A."/>
            <person name="Ohm R."/>
            <person name="Martin F."/>
            <person name="Silar P."/>
            <person name="Natvig D."/>
            <person name="Lalanne C."/>
            <person name="Gautier V."/>
            <person name="Ament-Velasquez S.L."/>
            <person name="Kruys A."/>
            <person name="Hutchinson M.I."/>
            <person name="Powell A.J."/>
            <person name="Barry K."/>
            <person name="Miller A.N."/>
            <person name="Grigoriev I.V."/>
            <person name="Debuchy R."/>
            <person name="Gladieux P."/>
            <person name="Thoren M.H."/>
            <person name="Johannesson H."/>
        </authorList>
    </citation>
    <scope>NUCLEOTIDE SEQUENCE</scope>
    <source>
        <strain evidence="2">CBS 990.96</strain>
    </source>
</reference>
<evidence type="ECO:0000313" key="2">
    <source>
        <dbReference type="EMBL" id="KAK4221687.1"/>
    </source>
</evidence>
<reference evidence="2" key="1">
    <citation type="journal article" date="2023" name="Mol. Phylogenet. Evol.">
        <title>Genome-scale phylogeny and comparative genomics of the fungal order Sordariales.</title>
        <authorList>
            <person name="Hensen N."/>
            <person name="Bonometti L."/>
            <person name="Westerberg I."/>
            <person name="Brannstrom I.O."/>
            <person name="Guillou S."/>
            <person name="Cros-Aarteil S."/>
            <person name="Calhoun S."/>
            <person name="Haridas S."/>
            <person name="Kuo A."/>
            <person name="Mondo S."/>
            <person name="Pangilinan J."/>
            <person name="Riley R."/>
            <person name="LaButti K."/>
            <person name="Andreopoulos B."/>
            <person name="Lipzen A."/>
            <person name="Chen C."/>
            <person name="Yan M."/>
            <person name="Daum C."/>
            <person name="Ng V."/>
            <person name="Clum A."/>
            <person name="Steindorff A."/>
            <person name="Ohm R.A."/>
            <person name="Martin F."/>
            <person name="Silar P."/>
            <person name="Natvig D.O."/>
            <person name="Lalanne C."/>
            <person name="Gautier V."/>
            <person name="Ament-Velasquez S.L."/>
            <person name="Kruys A."/>
            <person name="Hutchinson M.I."/>
            <person name="Powell A.J."/>
            <person name="Barry K."/>
            <person name="Miller A.N."/>
            <person name="Grigoriev I.V."/>
            <person name="Debuchy R."/>
            <person name="Gladieux P."/>
            <person name="Hiltunen Thoren M."/>
            <person name="Johannesson H."/>
        </authorList>
    </citation>
    <scope>NUCLEOTIDE SEQUENCE</scope>
    <source>
        <strain evidence="2">CBS 990.96</strain>
    </source>
</reference>
<dbReference type="GO" id="GO:0042765">
    <property type="term" value="C:GPI-anchor transamidase complex"/>
    <property type="evidence" value="ECO:0007669"/>
    <property type="project" value="InterPro"/>
</dbReference>
<evidence type="ECO:0000313" key="3">
    <source>
        <dbReference type="Proteomes" id="UP001301958"/>
    </source>
</evidence>
<dbReference type="PANTHER" id="PTHR10039:SF16">
    <property type="entry name" value="GPI INOSITOL-DEACYLASE"/>
    <property type="match status" value="1"/>
</dbReference>
<keyword evidence="3" id="KW-1185">Reference proteome</keyword>
<dbReference type="Proteomes" id="UP001301958">
    <property type="component" value="Unassembled WGS sequence"/>
</dbReference>
<dbReference type="GO" id="GO:0016255">
    <property type="term" value="P:attachment of GPI anchor to protein"/>
    <property type="evidence" value="ECO:0007669"/>
    <property type="project" value="InterPro"/>
</dbReference>
<name>A0AAN6YRX0_9PEZI</name>
<organism evidence="2 3">
    <name type="scientific">Podospora fimiseda</name>
    <dbReference type="NCBI Taxonomy" id="252190"/>
    <lineage>
        <taxon>Eukaryota</taxon>
        <taxon>Fungi</taxon>
        <taxon>Dikarya</taxon>
        <taxon>Ascomycota</taxon>
        <taxon>Pezizomycotina</taxon>
        <taxon>Sordariomycetes</taxon>
        <taxon>Sordariomycetidae</taxon>
        <taxon>Sordariales</taxon>
        <taxon>Podosporaceae</taxon>
        <taxon>Podospora</taxon>
    </lineage>
</organism>
<dbReference type="Pfam" id="PF22939">
    <property type="entry name" value="WHD_GPIID"/>
    <property type="match status" value="1"/>
</dbReference>
<protein>
    <submittedName>
        <fullName evidence="2">Gpi16 subunit, GPI transamidase component-domain-containing protein</fullName>
    </submittedName>
</protein>
<dbReference type="AlphaFoldDB" id="A0AAN6YRX0"/>
<dbReference type="Pfam" id="PF04113">
    <property type="entry name" value="Gpi16"/>
    <property type="match status" value="1"/>
</dbReference>
<feature type="domain" description="GPI inositol-deacylase winged helix" evidence="1">
    <location>
        <begin position="276"/>
        <end position="348"/>
    </location>
</feature>
<accession>A0AAN6YRX0</accession>
<dbReference type="InterPro" id="IPR054471">
    <property type="entry name" value="GPIID_WHD"/>
</dbReference>
<dbReference type="PANTHER" id="PTHR10039">
    <property type="entry name" value="AMELOGENIN"/>
    <property type="match status" value="1"/>
</dbReference>
<evidence type="ECO:0000259" key="1">
    <source>
        <dbReference type="Pfam" id="PF22939"/>
    </source>
</evidence>
<comment type="caution">
    <text evidence="2">The sequence shown here is derived from an EMBL/GenBank/DDBJ whole genome shotgun (WGS) entry which is preliminary data.</text>
</comment>